<dbReference type="Proteomes" id="UP000276133">
    <property type="component" value="Unassembled WGS sequence"/>
</dbReference>
<dbReference type="EMBL" id="REGN01002701">
    <property type="protein sequence ID" value="RNA26646.1"/>
    <property type="molecule type" value="Genomic_DNA"/>
</dbReference>
<name>A0A3M7RSU5_BRAPC</name>
<protein>
    <submittedName>
        <fullName evidence="1">Uncharacterized protein</fullName>
    </submittedName>
</protein>
<dbReference type="AlphaFoldDB" id="A0A3M7RSU5"/>
<proteinExistence type="predicted"/>
<sequence>MNRYTNFNIVNNFLEKYDSYIECQILHFDDERIDLTSKLIPNEARSLSYEQRNKELLLNQV</sequence>
<evidence type="ECO:0000313" key="1">
    <source>
        <dbReference type="EMBL" id="RNA26646.1"/>
    </source>
</evidence>
<reference evidence="1 2" key="1">
    <citation type="journal article" date="2018" name="Sci. Rep.">
        <title>Genomic signatures of local adaptation to the degree of environmental predictability in rotifers.</title>
        <authorList>
            <person name="Franch-Gras L."/>
            <person name="Hahn C."/>
            <person name="Garcia-Roger E.M."/>
            <person name="Carmona M.J."/>
            <person name="Serra M."/>
            <person name="Gomez A."/>
        </authorList>
    </citation>
    <scope>NUCLEOTIDE SEQUENCE [LARGE SCALE GENOMIC DNA]</scope>
    <source>
        <strain evidence="1">HYR1</strain>
    </source>
</reference>
<evidence type="ECO:0000313" key="2">
    <source>
        <dbReference type="Proteomes" id="UP000276133"/>
    </source>
</evidence>
<gene>
    <name evidence="1" type="ORF">BpHYR1_009943</name>
</gene>
<keyword evidence="2" id="KW-1185">Reference proteome</keyword>
<accession>A0A3M7RSU5</accession>
<organism evidence="1 2">
    <name type="scientific">Brachionus plicatilis</name>
    <name type="common">Marine rotifer</name>
    <name type="synonym">Brachionus muelleri</name>
    <dbReference type="NCBI Taxonomy" id="10195"/>
    <lineage>
        <taxon>Eukaryota</taxon>
        <taxon>Metazoa</taxon>
        <taxon>Spiralia</taxon>
        <taxon>Gnathifera</taxon>
        <taxon>Rotifera</taxon>
        <taxon>Eurotatoria</taxon>
        <taxon>Monogononta</taxon>
        <taxon>Pseudotrocha</taxon>
        <taxon>Ploima</taxon>
        <taxon>Brachionidae</taxon>
        <taxon>Brachionus</taxon>
    </lineage>
</organism>
<comment type="caution">
    <text evidence="1">The sequence shown here is derived from an EMBL/GenBank/DDBJ whole genome shotgun (WGS) entry which is preliminary data.</text>
</comment>